<evidence type="ECO:0000313" key="3">
    <source>
        <dbReference type="Proteomes" id="UP000294003"/>
    </source>
</evidence>
<name>A0ABY0H887_9PEZI</name>
<sequence length="373" mass="40607">MNERRAQEPQKDSSETFMSAGDVERNPSRPTLIRGGARWSRAPEAAKDPAIVMTEEAQDSILRERAPGAQLCSQLPYDKSCNVLSQGHSNDTTYDGTFNFLRLIPSNSMSPIGKIVASAAFLASIAVAAPRWRECERGTWYSKCGDVEGCFDHDPCVGAPAKDAHWRECEAGTWYSKCGNVEGCFDHDPCVDPPAASTPACPADTTGPGVRILPSAYWPISPDWPDDTYFAVGDFLVHNNTQGVVQNVLVFEGIDAARAKTCKVGWYVNPGEDTVFEVEGDGYLRITRLDGMSEADMPPSFNSAAALETEDSTTTMPSLGGWDELGRATSNHVEVPCSEVMVFRAYLDEINNGGGEIYMQPSDTVGLSVDYWC</sequence>
<organism evidence="2 3">
    <name type="scientific">Monosporascus cannonballus</name>
    <dbReference type="NCBI Taxonomy" id="155416"/>
    <lineage>
        <taxon>Eukaryota</taxon>
        <taxon>Fungi</taxon>
        <taxon>Dikarya</taxon>
        <taxon>Ascomycota</taxon>
        <taxon>Pezizomycotina</taxon>
        <taxon>Sordariomycetes</taxon>
        <taxon>Xylariomycetidae</taxon>
        <taxon>Xylariales</taxon>
        <taxon>Xylariales incertae sedis</taxon>
        <taxon>Monosporascus</taxon>
    </lineage>
</organism>
<gene>
    <name evidence="2" type="ORF">DL762_004290</name>
</gene>
<reference evidence="2 3" key="1">
    <citation type="submission" date="2018-06" db="EMBL/GenBank/DDBJ databases">
        <title>Complete Genomes of Monosporascus.</title>
        <authorList>
            <person name="Robinson A.J."/>
            <person name="Natvig D.O."/>
        </authorList>
    </citation>
    <scope>NUCLEOTIDE SEQUENCE [LARGE SCALE GENOMIC DNA]</scope>
    <source>
        <strain evidence="2 3">CBS 609.92</strain>
    </source>
</reference>
<dbReference type="Proteomes" id="UP000294003">
    <property type="component" value="Unassembled WGS sequence"/>
</dbReference>
<evidence type="ECO:0008006" key="4">
    <source>
        <dbReference type="Google" id="ProtNLM"/>
    </source>
</evidence>
<dbReference type="EMBL" id="QJNS01000101">
    <property type="protein sequence ID" value="RYO87360.1"/>
    <property type="molecule type" value="Genomic_DNA"/>
</dbReference>
<accession>A0ABY0H887</accession>
<protein>
    <recommendedName>
        <fullName evidence="4">Chitin-binding type-4 domain-containing protein</fullName>
    </recommendedName>
</protein>
<evidence type="ECO:0000313" key="2">
    <source>
        <dbReference type="EMBL" id="RYO87360.1"/>
    </source>
</evidence>
<feature type="compositionally biased region" description="Basic and acidic residues" evidence="1">
    <location>
        <begin position="1"/>
        <end position="14"/>
    </location>
</feature>
<feature type="region of interest" description="Disordered" evidence="1">
    <location>
        <begin position="1"/>
        <end position="34"/>
    </location>
</feature>
<comment type="caution">
    <text evidence="2">The sequence shown here is derived from an EMBL/GenBank/DDBJ whole genome shotgun (WGS) entry which is preliminary data.</text>
</comment>
<proteinExistence type="predicted"/>
<evidence type="ECO:0000256" key="1">
    <source>
        <dbReference type="SAM" id="MobiDB-lite"/>
    </source>
</evidence>
<keyword evidence="3" id="KW-1185">Reference proteome</keyword>